<dbReference type="Gene3D" id="3.30.420.10">
    <property type="entry name" value="Ribonuclease H-like superfamily/Ribonuclease H"/>
    <property type="match status" value="1"/>
</dbReference>
<dbReference type="PANTHER" id="PTHR46791">
    <property type="entry name" value="EXPRESSED PROTEIN"/>
    <property type="match status" value="1"/>
</dbReference>
<dbReference type="PANTHER" id="PTHR46791:SF5">
    <property type="entry name" value="CLR5 DOMAIN-CONTAINING PROTEIN-RELATED"/>
    <property type="match status" value="1"/>
</dbReference>
<sequence length="433" mass="49893">LREARECLCAHSGSFAAQIAQPVFSGHRGRPSYRITVEQLQFLIDRRFSVREIASLLGVGVRTVERRMHEFGLSVRRSYSTITDAELDLAVESILRSFPNAGYKRMSGFLTSRGLRVQQNRIRSSMRRVDPQGCLLRSLEMNTLYCRCYRVYGPLALWHIDGNHKLIRWRVVIHGGIDGYSRMIGYVKASTNNRANTVFRLFHTAVQSYGLPSRVRSDKGRENVEVALFMLSHPMRGPDRGSHIAGRSVHNQRIERLWRDVFVGCTYVFYHLFYHMESSGVLDPTNELHLFALHFVFVPRINENFKLFWEGHNRGPLSSEHNYSPEQLWIRGMLSIANSERRTAIEFSSQSDETTYGIDYEGPTPSEEWHGALLSNENNTVEVPPTGCPLNDSDWQELNRNYDPTRESLYHGVDIYLEVLEYVEGRILSNDLE</sequence>
<dbReference type="Pfam" id="PF24764">
    <property type="entry name" value="rva_4"/>
    <property type="match status" value="1"/>
</dbReference>
<gene>
    <name evidence="2" type="ORF">PLOB_00008192</name>
</gene>
<comment type="caution">
    <text evidence="2">The sequence shown here is derived from an EMBL/GenBank/DDBJ whole genome shotgun (WGS) entry which is preliminary data.</text>
</comment>
<organism evidence="2 3">
    <name type="scientific">Porites lobata</name>
    <dbReference type="NCBI Taxonomy" id="104759"/>
    <lineage>
        <taxon>Eukaryota</taxon>
        <taxon>Metazoa</taxon>
        <taxon>Cnidaria</taxon>
        <taxon>Anthozoa</taxon>
        <taxon>Hexacorallia</taxon>
        <taxon>Scleractinia</taxon>
        <taxon>Fungiina</taxon>
        <taxon>Poritidae</taxon>
        <taxon>Porites</taxon>
    </lineage>
</organism>
<dbReference type="Proteomes" id="UP001159405">
    <property type="component" value="Unassembled WGS sequence"/>
</dbReference>
<protein>
    <recommendedName>
        <fullName evidence="1">Integrase catalytic domain-containing protein</fullName>
    </recommendedName>
</protein>
<dbReference type="InterPro" id="IPR058913">
    <property type="entry name" value="Integrase_dom_put"/>
</dbReference>
<feature type="domain" description="Integrase catalytic" evidence="1">
    <location>
        <begin position="150"/>
        <end position="333"/>
    </location>
</feature>
<evidence type="ECO:0000313" key="3">
    <source>
        <dbReference type="Proteomes" id="UP001159405"/>
    </source>
</evidence>
<name>A0ABN8NA87_9CNID</name>
<dbReference type="InterPro" id="IPR036397">
    <property type="entry name" value="RNaseH_sf"/>
</dbReference>
<evidence type="ECO:0000313" key="2">
    <source>
        <dbReference type="EMBL" id="CAH3046608.1"/>
    </source>
</evidence>
<evidence type="ECO:0000259" key="1">
    <source>
        <dbReference type="PROSITE" id="PS50994"/>
    </source>
</evidence>
<dbReference type="PROSITE" id="PS50994">
    <property type="entry name" value="INTEGRASE"/>
    <property type="match status" value="1"/>
</dbReference>
<feature type="non-terminal residue" evidence="2">
    <location>
        <position position="1"/>
    </location>
</feature>
<accession>A0ABN8NA87</accession>
<keyword evidence="3" id="KW-1185">Reference proteome</keyword>
<reference evidence="2 3" key="1">
    <citation type="submission" date="2022-05" db="EMBL/GenBank/DDBJ databases">
        <authorList>
            <consortium name="Genoscope - CEA"/>
            <person name="William W."/>
        </authorList>
    </citation>
    <scope>NUCLEOTIDE SEQUENCE [LARGE SCALE GENOMIC DNA]</scope>
</reference>
<dbReference type="InterPro" id="IPR012337">
    <property type="entry name" value="RNaseH-like_sf"/>
</dbReference>
<dbReference type="SUPFAM" id="SSF53098">
    <property type="entry name" value="Ribonuclease H-like"/>
    <property type="match status" value="1"/>
</dbReference>
<dbReference type="InterPro" id="IPR001584">
    <property type="entry name" value="Integrase_cat-core"/>
</dbReference>
<proteinExistence type="predicted"/>
<dbReference type="EMBL" id="CALNXK010000014">
    <property type="protein sequence ID" value="CAH3046608.1"/>
    <property type="molecule type" value="Genomic_DNA"/>
</dbReference>